<dbReference type="EMBL" id="AP022570">
    <property type="protein sequence ID" value="BBX49816.1"/>
    <property type="molecule type" value="Genomic_DNA"/>
</dbReference>
<evidence type="ECO:0000313" key="3">
    <source>
        <dbReference type="Proteomes" id="UP000466785"/>
    </source>
</evidence>
<dbReference type="Proteomes" id="UP000466785">
    <property type="component" value="Chromosome"/>
</dbReference>
<organism evidence="2 3">
    <name type="scientific">Mycolicibacterium poriferae</name>
    <dbReference type="NCBI Taxonomy" id="39694"/>
    <lineage>
        <taxon>Bacteria</taxon>
        <taxon>Bacillati</taxon>
        <taxon>Actinomycetota</taxon>
        <taxon>Actinomycetes</taxon>
        <taxon>Mycobacteriales</taxon>
        <taxon>Mycobacteriaceae</taxon>
        <taxon>Mycolicibacterium</taxon>
    </lineage>
</organism>
<gene>
    <name evidence="2" type="ORF">MPOR_08420</name>
</gene>
<name>A0A6N4V2Y4_9MYCO</name>
<evidence type="ECO:0000256" key="1">
    <source>
        <dbReference type="SAM" id="MobiDB-lite"/>
    </source>
</evidence>
<protein>
    <submittedName>
        <fullName evidence="2">Uncharacterized protein</fullName>
    </submittedName>
</protein>
<proteinExistence type="predicted"/>
<accession>A0A6N4V2Y4</accession>
<evidence type="ECO:0000313" key="2">
    <source>
        <dbReference type="EMBL" id="BBX49816.1"/>
    </source>
</evidence>
<reference evidence="2 3" key="1">
    <citation type="journal article" date="2019" name="Emerg. Microbes Infect.">
        <title>Comprehensive subspecies identification of 175 nontuberculous mycobacteria species based on 7547 genomic profiles.</title>
        <authorList>
            <person name="Matsumoto Y."/>
            <person name="Kinjo T."/>
            <person name="Motooka D."/>
            <person name="Nabeya D."/>
            <person name="Jung N."/>
            <person name="Uechi K."/>
            <person name="Horii T."/>
            <person name="Iida T."/>
            <person name="Fujita J."/>
            <person name="Nakamura S."/>
        </authorList>
    </citation>
    <scope>NUCLEOTIDE SEQUENCE [LARGE SCALE GENOMIC DNA]</scope>
    <source>
        <strain evidence="2 3">JCM 12603</strain>
    </source>
</reference>
<feature type="compositionally biased region" description="Low complexity" evidence="1">
    <location>
        <begin position="1"/>
        <end position="12"/>
    </location>
</feature>
<feature type="region of interest" description="Disordered" evidence="1">
    <location>
        <begin position="1"/>
        <end position="23"/>
    </location>
</feature>
<keyword evidence="3" id="KW-1185">Reference proteome</keyword>
<dbReference type="AlphaFoldDB" id="A0A6N4V2Y4"/>
<sequence length="108" mass="11893">MWDGAAIAATAAEQSSADGLTPQHWKVPGSLEVDIDGDHRSASANGETERFAAAELSEAALFGAIPWRTFRWYKGQRHCSWCYWAATEDNTVIYESLNRPGESGDFLI</sequence>
<dbReference type="KEGG" id="mpof:MPOR_08420"/>